<accession>A0A1J5PVV7</accession>
<sequence>MLRWLPGQLEDTLHNSLRVVAARTRAVCGVAFFANSYSYWLQKGTLHPIPIRTTTLSPELFKVSLTEEAF</sequence>
<protein>
    <submittedName>
        <fullName evidence="1">Uncharacterized protein</fullName>
    </submittedName>
</protein>
<comment type="caution">
    <text evidence="1">The sequence shown here is derived from an EMBL/GenBank/DDBJ whole genome shotgun (WGS) entry which is preliminary data.</text>
</comment>
<organism evidence="1">
    <name type="scientific">mine drainage metagenome</name>
    <dbReference type="NCBI Taxonomy" id="410659"/>
    <lineage>
        <taxon>unclassified sequences</taxon>
        <taxon>metagenomes</taxon>
        <taxon>ecological metagenomes</taxon>
    </lineage>
</organism>
<evidence type="ECO:0000313" key="1">
    <source>
        <dbReference type="EMBL" id="OIQ74992.1"/>
    </source>
</evidence>
<name>A0A1J5PVV7_9ZZZZ</name>
<gene>
    <name evidence="1" type="ORF">GALL_433440</name>
</gene>
<reference evidence="1" key="1">
    <citation type="submission" date="2016-10" db="EMBL/GenBank/DDBJ databases">
        <title>Sequence of Gallionella enrichment culture.</title>
        <authorList>
            <person name="Poehlein A."/>
            <person name="Muehling M."/>
            <person name="Daniel R."/>
        </authorList>
    </citation>
    <scope>NUCLEOTIDE SEQUENCE</scope>
</reference>
<dbReference type="EMBL" id="MLJW01002314">
    <property type="protein sequence ID" value="OIQ74992.1"/>
    <property type="molecule type" value="Genomic_DNA"/>
</dbReference>
<dbReference type="AlphaFoldDB" id="A0A1J5PVV7"/>
<proteinExistence type="predicted"/>